<name>A0ABT9JTH0_9PROT</name>
<dbReference type="Proteomes" id="UP001225906">
    <property type="component" value="Unassembled WGS sequence"/>
</dbReference>
<dbReference type="RefSeq" id="WP_306389539.1">
    <property type="nucleotide sequence ID" value="NZ_JAVCAP010000015.1"/>
</dbReference>
<keyword evidence="2" id="KW-1185">Reference proteome</keyword>
<dbReference type="Pfam" id="PF05015">
    <property type="entry name" value="HigB-like_toxin"/>
    <property type="match status" value="1"/>
</dbReference>
<dbReference type="InterPro" id="IPR007711">
    <property type="entry name" value="HigB-1"/>
</dbReference>
<comment type="caution">
    <text evidence="1">The sequence shown here is derived from an EMBL/GenBank/DDBJ whole genome shotgun (WGS) entry which is preliminary data.</text>
</comment>
<sequence length="92" mass="10748">MIKSFKHKGLKSFFESGSKAGIQPHHAEKLRLQLALLDSARSKDDVNVPAWRLHELKDDLAGHFAIWVNGNWRLTFRFIDEDVELVDYQDYH</sequence>
<proteinExistence type="predicted"/>
<protein>
    <submittedName>
        <fullName evidence="1">Type II toxin-antitoxin system RelE/ParE family toxin</fullName>
    </submittedName>
</protein>
<dbReference type="PANTHER" id="PTHR40266:SF2">
    <property type="entry name" value="TOXIN HIGB-1"/>
    <property type="match status" value="1"/>
</dbReference>
<dbReference type="EMBL" id="JAVCAP010000015">
    <property type="protein sequence ID" value="MDP8567815.1"/>
    <property type="molecule type" value="Genomic_DNA"/>
</dbReference>
<dbReference type="Gene3D" id="3.30.2310.20">
    <property type="entry name" value="RelE-like"/>
    <property type="match status" value="1"/>
</dbReference>
<accession>A0ABT9JTH0</accession>
<evidence type="ECO:0000313" key="2">
    <source>
        <dbReference type="Proteomes" id="UP001225906"/>
    </source>
</evidence>
<dbReference type="SUPFAM" id="SSF143011">
    <property type="entry name" value="RelE-like"/>
    <property type="match status" value="1"/>
</dbReference>
<organism evidence="1 2">
    <name type="scientific">Methylophilus aquaticus</name>
    <dbReference type="NCBI Taxonomy" id="1971610"/>
    <lineage>
        <taxon>Bacteria</taxon>
        <taxon>Pseudomonadati</taxon>
        <taxon>Pseudomonadota</taxon>
        <taxon>Betaproteobacteria</taxon>
        <taxon>Nitrosomonadales</taxon>
        <taxon>Methylophilaceae</taxon>
        <taxon>Methylophilus</taxon>
    </lineage>
</organism>
<evidence type="ECO:0000313" key="1">
    <source>
        <dbReference type="EMBL" id="MDP8567815.1"/>
    </source>
</evidence>
<dbReference type="InterPro" id="IPR035093">
    <property type="entry name" value="RelE/ParE_toxin_dom_sf"/>
</dbReference>
<gene>
    <name evidence="1" type="ORF">Q9291_08125</name>
</gene>
<reference evidence="2" key="1">
    <citation type="journal article" date="2019" name="Int. J. Syst. Evol. Microbiol.">
        <title>The Global Catalogue of Microorganisms (GCM) 10K type strain sequencing project: providing services to taxonomists for standard genome sequencing and annotation.</title>
        <authorList>
            <consortium name="The Broad Institute Genomics Platform"/>
            <consortium name="The Broad Institute Genome Sequencing Center for Infectious Disease"/>
            <person name="Wu L."/>
            <person name="Ma J."/>
        </authorList>
    </citation>
    <scope>NUCLEOTIDE SEQUENCE [LARGE SCALE GENOMIC DNA]</scope>
    <source>
        <strain evidence="2">VKM B-3159</strain>
    </source>
</reference>
<dbReference type="PANTHER" id="PTHR40266">
    <property type="entry name" value="TOXIN HIGB-1"/>
    <property type="match status" value="1"/>
</dbReference>